<dbReference type="eggNOG" id="ENOG50301MT">
    <property type="taxonomic scope" value="Bacteria"/>
</dbReference>
<dbReference type="AlphaFoldDB" id="J0ZK82"/>
<protein>
    <submittedName>
        <fullName evidence="1">Uncharacterized protein</fullName>
    </submittedName>
</protein>
<name>J0ZK82_9HYPH</name>
<reference evidence="1 2" key="1">
    <citation type="submission" date="2012-03" db="EMBL/GenBank/DDBJ databases">
        <title>The Genome Sequence of Bartonella tamiae Th239.</title>
        <authorList>
            <consortium name="The Broad Institute Genome Sequencing Platform"/>
            <consortium name="The Broad Institute Genome Sequencing Center for Infectious Disease"/>
            <person name="Feldgarden M."/>
            <person name="Kirby J."/>
            <person name="Kosoy M."/>
            <person name="Birtles R."/>
            <person name="Probert W.S."/>
            <person name="Chiaraviglio L."/>
            <person name="Young S.K."/>
            <person name="Zeng Q."/>
            <person name="Gargeya S."/>
            <person name="Fitzgerald M."/>
            <person name="Haas B."/>
            <person name="Abouelleil A."/>
            <person name="Alvarado L."/>
            <person name="Arachchi H.M."/>
            <person name="Berlin A."/>
            <person name="Chapman S.B."/>
            <person name="Gearin G."/>
            <person name="Goldberg J."/>
            <person name="Griggs A."/>
            <person name="Gujja S."/>
            <person name="Hansen M."/>
            <person name="Heiman D."/>
            <person name="Howarth C."/>
            <person name="Larimer J."/>
            <person name="Lui A."/>
            <person name="MacDonald P.J.P."/>
            <person name="McCowen C."/>
            <person name="Montmayeur A."/>
            <person name="Murphy C."/>
            <person name="Neiman D."/>
            <person name="Pearson M."/>
            <person name="Priest M."/>
            <person name="Roberts A."/>
            <person name="Saif S."/>
            <person name="Shea T."/>
            <person name="Sisk P."/>
            <person name="Stolte C."/>
            <person name="Sykes S."/>
            <person name="Wortman J."/>
            <person name="Nusbaum C."/>
            <person name="Birren B."/>
        </authorList>
    </citation>
    <scope>NUCLEOTIDE SEQUENCE [LARGE SCALE GENOMIC DNA]</scope>
    <source>
        <strain evidence="1 2">Th239</strain>
    </source>
</reference>
<dbReference type="STRING" id="1094558.ME5_01304"/>
<organism evidence="1 2">
    <name type="scientific">Bartonella tamiae Th239</name>
    <dbReference type="NCBI Taxonomy" id="1094558"/>
    <lineage>
        <taxon>Bacteria</taxon>
        <taxon>Pseudomonadati</taxon>
        <taxon>Pseudomonadota</taxon>
        <taxon>Alphaproteobacteria</taxon>
        <taxon>Hyphomicrobiales</taxon>
        <taxon>Bartonellaceae</taxon>
        <taxon>Bartonella</taxon>
    </lineage>
</organism>
<dbReference type="HOGENOM" id="CLU_3004860_0_0_5"/>
<dbReference type="PATRIC" id="fig|1094558.3.peg.1405"/>
<keyword evidence="2" id="KW-1185">Reference proteome</keyword>
<evidence type="ECO:0000313" key="2">
    <source>
        <dbReference type="Proteomes" id="UP000008952"/>
    </source>
</evidence>
<sequence>MSKNQTEIIGYITDMSKEMKIMANAARSPFLAYLLDMVSQEGQNILNVHQKDHNNH</sequence>
<evidence type="ECO:0000313" key="1">
    <source>
        <dbReference type="EMBL" id="EJF88753.1"/>
    </source>
</evidence>
<accession>J0ZK82</accession>
<comment type="caution">
    <text evidence="1">The sequence shown here is derived from an EMBL/GenBank/DDBJ whole genome shotgun (WGS) entry which is preliminary data.</text>
</comment>
<dbReference type="EMBL" id="AIMB01000008">
    <property type="protein sequence ID" value="EJF88753.1"/>
    <property type="molecule type" value="Genomic_DNA"/>
</dbReference>
<proteinExistence type="predicted"/>
<dbReference type="Proteomes" id="UP000008952">
    <property type="component" value="Unassembled WGS sequence"/>
</dbReference>
<dbReference type="RefSeq" id="WP_008039551.1">
    <property type="nucleotide sequence ID" value="NZ_JH725147.1"/>
</dbReference>
<gene>
    <name evidence="1" type="ORF">ME5_01304</name>
</gene>